<organism evidence="2 3">
    <name type="scientific">Kocuria palustris PEL</name>
    <dbReference type="NCBI Taxonomy" id="1236550"/>
    <lineage>
        <taxon>Bacteria</taxon>
        <taxon>Bacillati</taxon>
        <taxon>Actinomycetota</taxon>
        <taxon>Actinomycetes</taxon>
        <taxon>Micrococcales</taxon>
        <taxon>Micrococcaceae</taxon>
        <taxon>Kocuria</taxon>
    </lineage>
</organism>
<evidence type="ECO:0008006" key="4">
    <source>
        <dbReference type="Google" id="ProtNLM"/>
    </source>
</evidence>
<dbReference type="AlphaFoldDB" id="M2WCK9"/>
<reference evidence="2 3" key="1">
    <citation type="journal article" date="2014" name="Genome Announc.">
        <title>Draft Genome Sequence of Kocuria palustris PEL.</title>
        <authorList>
            <person name="Sharma G."/>
            <person name="Khatri I."/>
            <person name="Subramanian S."/>
        </authorList>
    </citation>
    <scope>NUCLEOTIDE SEQUENCE [LARGE SCALE GENOMIC DNA]</scope>
    <source>
        <strain evidence="2 3">PEL</strain>
    </source>
</reference>
<dbReference type="STRING" id="71999.KPaMU14_04780"/>
<dbReference type="Gene3D" id="1.10.287.1490">
    <property type="match status" value="1"/>
</dbReference>
<evidence type="ECO:0000313" key="3">
    <source>
        <dbReference type="Proteomes" id="UP000009877"/>
    </source>
</evidence>
<dbReference type="EMBL" id="ANHZ02000017">
    <property type="protein sequence ID" value="EME36212.1"/>
    <property type="molecule type" value="Genomic_DNA"/>
</dbReference>
<keyword evidence="1" id="KW-0175">Coiled coil</keyword>
<dbReference type="Proteomes" id="UP000009877">
    <property type="component" value="Unassembled WGS sequence"/>
</dbReference>
<feature type="coiled-coil region" evidence="1">
    <location>
        <begin position="66"/>
        <end position="130"/>
    </location>
</feature>
<keyword evidence="3" id="KW-1185">Reference proteome</keyword>
<evidence type="ECO:0000256" key="1">
    <source>
        <dbReference type="SAM" id="Coils"/>
    </source>
</evidence>
<gene>
    <name evidence="2" type="ORF">C884_00691</name>
</gene>
<name>M2WCK9_9MICC</name>
<sequence>MTTAAPEQFEALLALQSRDSRAATLRERLTVLQKEPELVESLKRQRAAVARAKELQARGAELVGARDAAHQKVDDLLARLETERARRDAGGSAKQVSAQTRQIESLTGQVEKARAGAERADQELAAFQSQRDELMPRLKAADADARARVGAAQESGKQLREELAGLDQGRQDAVLAVGNDQLVARYERIRGGGTGREKIAAARRQASACGACGSPMSPAEVSALEADPQTVAACADCGAILVP</sequence>
<evidence type="ECO:0000313" key="2">
    <source>
        <dbReference type="EMBL" id="EME36212.1"/>
    </source>
</evidence>
<dbReference type="RefSeq" id="WP_006215114.1">
    <property type="nucleotide sequence ID" value="NZ_ANHZ02000017.1"/>
</dbReference>
<proteinExistence type="predicted"/>
<protein>
    <recommendedName>
        <fullName evidence="4">C4-type zinc ribbon domain-containing protein</fullName>
    </recommendedName>
</protein>
<comment type="caution">
    <text evidence="2">The sequence shown here is derived from an EMBL/GenBank/DDBJ whole genome shotgun (WGS) entry which is preliminary data.</text>
</comment>
<accession>M2WCK9</accession>